<dbReference type="Proteomes" id="UP000714275">
    <property type="component" value="Unassembled WGS sequence"/>
</dbReference>
<proteinExistence type="predicted"/>
<dbReference type="EMBL" id="JABBWD010000092">
    <property type="protein sequence ID" value="KAG1766867.1"/>
    <property type="molecule type" value="Genomic_DNA"/>
</dbReference>
<keyword evidence="2" id="KW-1185">Reference proteome</keyword>
<accession>A0A9P6ZIT7</accession>
<comment type="caution">
    <text evidence="1">The sequence shown here is derived from an EMBL/GenBank/DDBJ whole genome shotgun (WGS) entry which is preliminary data.</text>
</comment>
<reference evidence="1" key="1">
    <citation type="journal article" date="2020" name="New Phytol.">
        <title>Comparative genomics reveals dynamic genome evolution in host specialist ectomycorrhizal fungi.</title>
        <authorList>
            <person name="Lofgren L.A."/>
            <person name="Nguyen N.H."/>
            <person name="Vilgalys R."/>
            <person name="Ruytinx J."/>
            <person name="Liao H.L."/>
            <person name="Branco S."/>
            <person name="Kuo A."/>
            <person name="LaButti K."/>
            <person name="Lipzen A."/>
            <person name="Andreopoulos W."/>
            <person name="Pangilinan J."/>
            <person name="Riley R."/>
            <person name="Hundley H."/>
            <person name="Na H."/>
            <person name="Barry K."/>
            <person name="Grigoriev I.V."/>
            <person name="Stajich J.E."/>
            <person name="Kennedy P.G."/>
        </authorList>
    </citation>
    <scope>NUCLEOTIDE SEQUENCE</scope>
    <source>
        <strain evidence="1">DOB743</strain>
    </source>
</reference>
<organism evidence="1 2">
    <name type="scientific">Suillus placidus</name>
    <dbReference type="NCBI Taxonomy" id="48579"/>
    <lineage>
        <taxon>Eukaryota</taxon>
        <taxon>Fungi</taxon>
        <taxon>Dikarya</taxon>
        <taxon>Basidiomycota</taxon>
        <taxon>Agaricomycotina</taxon>
        <taxon>Agaricomycetes</taxon>
        <taxon>Agaricomycetidae</taxon>
        <taxon>Boletales</taxon>
        <taxon>Suillineae</taxon>
        <taxon>Suillaceae</taxon>
        <taxon>Suillus</taxon>
    </lineage>
</organism>
<protein>
    <submittedName>
        <fullName evidence="1">Uncharacterized protein</fullName>
    </submittedName>
</protein>
<dbReference type="AlphaFoldDB" id="A0A9P6ZIT7"/>
<sequence>MQVCIVPVMLRFTNLCKFALTAECNLRSIRTWAPSLEYIRLGGDSKIPINNITTIMALVLPTLTAFTSSRLTAILTAKTQADFTRAFDALFARNVNVIYNGKQLSRDQYQEQLLSQSSAALEEQGASVSVQGQLEVPGDKGQISGLVGLFYTSLVDSKFLVMGAPAESKVTSSFNAIIQATEPRPVSNPRIHGYFDPRRIVTVNQIATDQALHVTIPAASINSSSPGVTTTGPFGGHFGPGPVHLDPMETNAHPETFPGDGEFGAPPVVIPGETIGEDTH</sequence>
<dbReference type="OrthoDB" id="3188871at2759"/>
<name>A0A9P6ZIT7_9AGAM</name>
<gene>
    <name evidence="1" type="ORF">EV702DRAFT_1148908</name>
</gene>
<evidence type="ECO:0000313" key="1">
    <source>
        <dbReference type="EMBL" id="KAG1766867.1"/>
    </source>
</evidence>
<evidence type="ECO:0000313" key="2">
    <source>
        <dbReference type="Proteomes" id="UP000714275"/>
    </source>
</evidence>